<evidence type="ECO:0000313" key="1">
    <source>
        <dbReference type="EMBL" id="UQS85509.1"/>
    </source>
</evidence>
<gene>
    <name evidence="1" type="ORF">MOO46_02675</name>
</gene>
<dbReference type="RefSeq" id="WP_249511480.1">
    <property type="nucleotide sequence ID" value="NZ_CP093362.1"/>
</dbReference>
<keyword evidence="2" id="KW-1185">Reference proteome</keyword>
<dbReference type="EMBL" id="CP093362">
    <property type="protein sequence ID" value="UQS85509.1"/>
    <property type="molecule type" value="Genomic_DNA"/>
</dbReference>
<protein>
    <submittedName>
        <fullName evidence="1">Uncharacterized protein</fullName>
    </submittedName>
</protein>
<organism evidence="1 2">
    <name type="scientific">Apilactobacillus apisilvae</name>
    <dbReference type="NCBI Taxonomy" id="2923364"/>
    <lineage>
        <taxon>Bacteria</taxon>
        <taxon>Bacillati</taxon>
        <taxon>Bacillota</taxon>
        <taxon>Bacilli</taxon>
        <taxon>Lactobacillales</taxon>
        <taxon>Lactobacillaceae</taxon>
        <taxon>Apilactobacillus</taxon>
    </lineage>
</organism>
<evidence type="ECO:0000313" key="2">
    <source>
        <dbReference type="Proteomes" id="UP000831859"/>
    </source>
</evidence>
<dbReference type="Proteomes" id="UP000831859">
    <property type="component" value="Chromosome"/>
</dbReference>
<name>A0ABY4PJ40_9LACO</name>
<reference evidence="1 2" key="1">
    <citation type="journal article" date="2022" name="Int. J. Syst. Evol. Microbiol.">
        <title>Apilactobacillus apisilvae sp. nov., Nicolia spurrieriana gen. nov. sp. nov., Bombilactobacillus folatiphilus sp. nov. and Bombilactobacillus thymidiniphilus sp. nov., four new lactic acid bacterial isolates from stingless bees Tetragonula carbonaria and Austroplebeia australis.</title>
        <authorList>
            <person name="Oliphant S.A."/>
            <person name="Watson-Haigh N.S."/>
            <person name="Sumby K.M."/>
            <person name="Gardner J."/>
            <person name="Groom S."/>
            <person name="Jiranek V."/>
        </authorList>
    </citation>
    <scope>NUCLEOTIDE SEQUENCE [LARGE SCALE GENOMIC DNA]</scope>
    <source>
        <strain evidence="1 2">SG5_A10</strain>
    </source>
</reference>
<accession>A0ABY4PJ40</accession>
<sequence>MDNKLNKNIQQIKLDIQNQSYQEAINKLLDIYQNKNIFPVPVLLAKSYFMQKQFIKAINIVYDNINAFVKNYDDFRLLVKILLKNNEFIKSRELAVQVSNTFDEIDDIFILIEQSEHQFTNTQSIYARELSNNFYHMGLYKNLYSQKKSLLEGQKLPLALFTKYSKYLLMDPFVDSIIKSELLDTFRKLNLKETVKFIGLDKNIYDIHLSNLKELSSMYSYNYINNKLYEEYANNNPMEYFKLRAYFEYQGISMYPLNDKIIADLNNWYNLSIDAYLDKNISKFDKNNSDFKIISIIISKFNGLN</sequence>
<proteinExistence type="predicted"/>